<reference evidence="2" key="2">
    <citation type="submission" date="2016-06" db="EMBL/GenBank/DDBJ databases">
        <title>The genome of a short-lived fish provides insights into sex chromosome evolution and the genetic control of aging.</title>
        <authorList>
            <person name="Reichwald K."/>
            <person name="Felder M."/>
            <person name="Petzold A."/>
            <person name="Koch P."/>
            <person name="Groth M."/>
            <person name="Platzer M."/>
        </authorList>
    </citation>
    <scope>NUCLEOTIDE SEQUENCE</scope>
    <source>
        <tissue evidence="2">Brain</tissue>
    </source>
</reference>
<organism evidence="2">
    <name type="scientific">Nothobranchius kuhntae</name>
    <name type="common">Beira killifish</name>
    <dbReference type="NCBI Taxonomy" id="321403"/>
    <lineage>
        <taxon>Eukaryota</taxon>
        <taxon>Metazoa</taxon>
        <taxon>Chordata</taxon>
        <taxon>Craniata</taxon>
        <taxon>Vertebrata</taxon>
        <taxon>Euteleostomi</taxon>
        <taxon>Actinopterygii</taxon>
        <taxon>Neopterygii</taxon>
        <taxon>Teleostei</taxon>
        <taxon>Neoteleostei</taxon>
        <taxon>Acanthomorphata</taxon>
        <taxon>Ovalentaria</taxon>
        <taxon>Atherinomorphae</taxon>
        <taxon>Cyprinodontiformes</taxon>
        <taxon>Nothobranchiidae</taxon>
        <taxon>Nothobranchius</taxon>
    </lineage>
</organism>
<name>A0A1A8JGZ6_NOTKU</name>
<dbReference type="PANTHER" id="PTHR18863:SF4">
    <property type="entry name" value="COILED-COIL DOMAIN-CONTAINING PROTEIN 170"/>
    <property type="match status" value="1"/>
</dbReference>
<dbReference type="PANTHER" id="PTHR18863">
    <property type="entry name" value="TSEC-2-RELATED"/>
    <property type="match status" value="1"/>
</dbReference>
<evidence type="ECO:0000313" key="2">
    <source>
        <dbReference type="EMBL" id="SBR09212.1"/>
    </source>
</evidence>
<reference evidence="2" key="1">
    <citation type="submission" date="2016-05" db="EMBL/GenBank/DDBJ databases">
        <authorList>
            <person name="Lavstsen T."/>
            <person name="Jespersen J.S."/>
        </authorList>
    </citation>
    <scope>NUCLEOTIDE SEQUENCE</scope>
    <source>
        <tissue evidence="2">Brain</tissue>
    </source>
</reference>
<gene>
    <name evidence="2" type="primary">CCDC170</name>
</gene>
<protein>
    <submittedName>
        <fullName evidence="2">Coiled-coil domain containing 170</fullName>
    </submittedName>
</protein>
<keyword evidence="1" id="KW-0175">Coiled coil</keyword>
<dbReference type="InterPro" id="IPR039139">
    <property type="entry name" value="CCDC170-like"/>
</dbReference>
<accession>A0A1A8JGZ6</accession>
<evidence type="ECO:0000256" key="1">
    <source>
        <dbReference type="SAM" id="Coils"/>
    </source>
</evidence>
<dbReference type="AlphaFoldDB" id="A0A1A8JGZ6"/>
<proteinExistence type="predicted"/>
<dbReference type="EMBL" id="HAED01022457">
    <property type="protein sequence ID" value="SBR09212.1"/>
    <property type="molecule type" value="Transcribed_RNA"/>
</dbReference>
<sequence length="146" mass="16708">MLVNEETFFVLAFKTLSDMESGLHSASEELEKQTKLQCSTLQRAPLAAQQVQDLRERLQTLETKLQTADKHCDLLQHSKQHYEEFLEQLSETMKVNSPAEGLGFEIRLKLVLSRAEQLFRQEAGALREQTTDIQPTAKGHFCSMKK</sequence>
<feature type="coiled-coil region" evidence="1">
    <location>
        <begin position="44"/>
        <end position="71"/>
    </location>
</feature>